<organism evidence="2 3">
    <name type="scientific">Oerskovia gallyi</name>
    <dbReference type="NCBI Taxonomy" id="2762226"/>
    <lineage>
        <taxon>Bacteria</taxon>
        <taxon>Bacillati</taxon>
        <taxon>Actinomycetota</taxon>
        <taxon>Actinomycetes</taxon>
        <taxon>Micrococcales</taxon>
        <taxon>Cellulomonadaceae</taxon>
        <taxon>Oerskovia</taxon>
    </lineage>
</organism>
<dbReference type="PIRSF" id="PIRSF016660">
    <property type="entry name" value="YedI"/>
    <property type="match status" value="1"/>
</dbReference>
<protein>
    <submittedName>
        <fullName evidence="2">DUF808 domain-containing protein</fullName>
    </submittedName>
</protein>
<dbReference type="PANTHER" id="PTHR30503">
    <property type="entry name" value="INNER MEMBRANE PROTEIN YEDI"/>
    <property type="match status" value="1"/>
</dbReference>
<keyword evidence="3" id="KW-1185">Reference proteome</keyword>
<dbReference type="EMBL" id="JACSQE010000002">
    <property type="protein sequence ID" value="MBD7997553.1"/>
    <property type="molecule type" value="Genomic_DNA"/>
</dbReference>
<feature type="transmembrane region" description="Helical" evidence="1">
    <location>
        <begin position="167"/>
        <end position="193"/>
    </location>
</feature>
<sequence length="311" mass="32653">MAVGLVALLDDIAAFAKLAAASVDDIGAAAGRASVKATGVVIDDTAVTPQYVAGLAAKRELPVIKRIAMGSLRNKLLFILPAALLLSEFLPVLLTPLLMVGGTYLAFEGAEKLWEMVSGKHGKAVDDAAAKKAVDEDSVVSSAVRTDFILSAEIMVIALNEVATEGFWARAIILVVVALLITAVVYGIVGLIVKMDDIGLHLAGRETGWVKSFGHGLVKAMPRVMAVISIVGTVAMLWVGGHILLQGTYDLGWHAPYDLLHVLEDAVHGVPALGGFLVWLVDTLGSAIVGVVVGAVVVTVVHFIPRKNKHH</sequence>
<evidence type="ECO:0000313" key="2">
    <source>
        <dbReference type="EMBL" id="MBD7997553.1"/>
    </source>
</evidence>
<keyword evidence="1" id="KW-0812">Transmembrane</keyword>
<reference evidence="2 3" key="1">
    <citation type="submission" date="2020-08" db="EMBL/GenBank/DDBJ databases">
        <title>A Genomic Blueprint of the Chicken Gut Microbiome.</title>
        <authorList>
            <person name="Gilroy R."/>
            <person name="Ravi A."/>
            <person name="Getino M."/>
            <person name="Pursley I."/>
            <person name="Horton D.L."/>
            <person name="Alikhan N.-F."/>
            <person name="Baker D."/>
            <person name="Gharbi K."/>
            <person name="Hall N."/>
            <person name="Watson M."/>
            <person name="Adriaenssens E.M."/>
            <person name="Foster-Nyarko E."/>
            <person name="Jarju S."/>
            <person name="Secka A."/>
            <person name="Antonio M."/>
            <person name="Oren A."/>
            <person name="Chaudhuri R."/>
            <person name="La Ragione R.M."/>
            <person name="Hildebrand F."/>
            <person name="Pallen M.J."/>
        </authorList>
    </citation>
    <scope>NUCLEOTIDE SEQUENCE [LARGE SCALE GENOMIC DNA]</scope>
    <source>
        <strain evidence="2 3">Sa2CUA8</strain>
    </source>
</reference>
<keyword evidence="1" id="KW-0472">Membrane</keyword>
<accession>A0ABR8UYD1</accession>
<evidence type="ECO:0000256" key="1">
    <source>
        <dbReference type="SAM" id="Phobius"/>
    </source>
</evidence>
<dbReference type="InterPro" id="IPR008526">
    <property type="entry name" value="YedI"/>
</dbReference>
<comment type="caution">
    <text evidence="2">The sequence shown here is derived from an EMBL/GenBank/DDBJ whole genome shotgun (WGS) entry which is preliminary data.</text>
</comment>
<feature type="transmembrane region" description="Helical" evidence="1">
    <location>
        <begin position="276"/>
        <end position="304"/>
    </location>
</feature>
<feature type="transmembrane region" description="Helical" evidence="1">
    <location>
        <begin position="224"/>
        <end position="245"/>
    </location>
</feature>
<dbReference type="PANTHER" id="PTHR30503:SF3">
    <property type="entry name" value="INNER MEMBRANE PROTEIN YEDI"/>
    <property type="match status" value="1"/>
</dbReference>
<name>A0ABR8UYD1_9CELL</name>
<evidence type="ECO:0000313" key="3">
    <source>
        <dbReference type="Proteomes" id="UP000633601"/>
    </source>
</evidence>
<feature type="transmembrane region" description="Helical" evidence="1">
    <location>
        <begin position="76"/>
        <end position="107"/>
    </location>
</feature>
<gene>
    <name evidence="2" type="ORF">H9640_03175</name>
</gene>
<keyword evidence="1" id="KW-1133">Transmembrane helix</keyword>
<dbReference type="Pfam" id="PF05661">
    <property type="entry name" value="DUF808"/>
    <property type="match status" value="1"/>
</dbReference>
<dbReference type="RefSeq" id="WP_191789284.1">
    <property type="nucleotide sequence ID" value="NZ_JACSQE010000002.1"/>
</dbReference>
<proteinExistence type="predicted"/>
<dbReference type="Proteomes" id="UP000633601">
    <property type="component" value="Unassembled WGS sequence"/>
</dbReference>